<feature type="transmembrane region" description="Helical" evidence="8">
    <location>
        <begin position="84"/>
        <end position="105"/>
    </location>
</feature>
<comment type="subcellular location">
    <subcellularLocation>
        <location evidence="1">Cell membrane</location>
        <topology evidence="1">Multi-pass membrane protein</topology>
    </subcellularLocation>
</comment>
<dbReference type="EMBL" id="FQYN01000004">
    <property type="protein sequence ID" value="SHJ08701.1"/>
    <property type="molecule type" value="Genomic_DNA"/>
</dbReference>
<evidence type="ECO:0000256" key="6">
    <source>
        <dbReference type="ARBA" id="ARBA00022989"/>
    </source>
</evidence>
<dbReference type="AlphaFoldDB" id="A0A1M6GFP8"/>
<organism evidence="10 11">
    <name type="scientific">Hymenobacter daecheongensis DSM 21074</name>
    <dbReference type="NCBI Taxonomy" id="1121955"/>
    <lineage>
        <taxon>Bacteria</taxon>
        <taxon>Pseudomonadati</taxon>
        <taxon>Bacteroidota</taxon>
        <taxon>Cytophagia</taxon>
        <taxon>Cytophagales</taxon>
        <taxon>Hymenobacteraceae</taxon>
        <taxon>Hymenobacter</taxon>
    </lineage>
</organism>
<dbReference type="PANTHER" id="PTHR33908">
    <property type="entry name" value="MANNOSYLTRANSFERASE YKCB-RELATED"/>
    <property type="match status" value="1"/>
</dbReference>
<keyword evidence="2" id="KW-1003">Cell membrane</keyword>
<keyword evidence="6 8" id="KW-1133">Transmembrane helix</keyword>
<dbReference type="InterPro" id="IPR050297">
    <property type="entry name" value="LipidA_mod_glycosyltrf_83"/>
</dbReference>
<feature type="transmembrane region" description="Helical" evidence="8">
    <location>
        <begin position="372"/>
        <end position="393"/>
    </location>
</feature>
<evidence type="ECO:0000313" key="10">
    <source>
        <dbReference type="EMBL" id="SHJ08701.1"/>
    </source>
</evidence>
<dbReference type="GO" id="GO:0009103">
    <property type="term" value="P:lipopolysaccharide biosynthetic process"/>
    <property type="evidence" value="ECO:0007669"/>
    <property type="project" value="UniProtKB-ARBA"/>
</dbReference>
<evidence type="ECO:0000256" key="3">
    <source>
        <dbReference type="ARBA" id="ARBA00022676"/>
    </source>
</evidence>
<dbReference type="Pfam" id="PF13231">
    <property type="entry name" value="PMT_2"/>
    <property type="match status" value="1"/>
</dbReference>
<evidence type="ECO:0000259" key="9">
    <source>
        <dbReference type="Pfam" id="PF13231"/>
    </source>
</evidence>
<keyword evidence="11" id="KW-1185">Reference proteome</keyword>
<evidence type="ECO:0000256" key="2">
    <source>
        <dbReference type="ARBA" id="ARBA00022475"/>
    </source>
</evidence>
<reference evidence="10 11" key="1">
    <citation type="submission" date="2016-11" db="EMBL/GenBank/DDBJ databases">
        <authorList>
            <person name="Jaros S."/>
            <person name="Januszkiewicz K."/>
            <person name="Wedrychowicz H."/>
        </authorList>
    </citation>
    <scope>NUCLEOTIDE SEQUENCE [LARGE SCALE GENOMIC DNA]</scope>
    <source>
        <strain evidence="10 11">DSM 21074</strain>
    </source>
</reference>
<keyword evidence="4 10" id="KW-0808">Transferase</keyword>
<protein>
    <submittedName>
        <fullName evidence="10">Dolichyl-phosphate-mannose-protein mannosyltransferase</fullName>
    </submittedName>
</protein>
<proteinExistence type="predicted"/>
<keyword evidence="3 10" id="KW-0328">Glycosyltransferase</keyword>
<evidence type="ECO:0000256" key="1">
    <source>
        <dbReference type="ARBA" id="ARBA00004651"/>
    </source>
</evidence>
<feature type="domain" description="Glycosyltransferase RgtA/B/C/D-like" evidence="9">
    <location>
        <begin position="67"/>
        <end position="217"/>
    </location>
</feature>
<evidence type="ECO:0000256" key="8">
    <source>
        <dbReference type="SAM" id="Phobius"/>
    </source>
</evidence>
<keyword evidence="7 8" id="KW-0472">Membrane</keyword>
<feature type="transmembrane region" description="Helical" evidence="8">
    <location>
        <begin position="117"/>
        <end position="137"/>
    </location>
</feature>
<feature type="transmembrane region" description="Helical" evidence="8">
    <location>
        <begin position="399"/>
        <end position="418"/>
    </location>
</feature>
<dbReference type="InterPro" id="IPR038731">
    <property type="entry name" value="RgtA/B/C-like"/>
</dbReference>
<evidence type="ECO:0000313" key="11">
    <source>
        <dbReference type="Proteomes" id="UP000184418"/>
    </source>
</evidence>
<dbReference type="GO" id="GO:0005886">
    <property type="term" value="C:plasma membrane"/>
    <property type="evidence" value="ECO:0007669"/>
    <property type="project" value="UniProtKB-SubCell"/>
</dbReference>
<dbReference type="STRING" id="1121955.SAMN02745146_2243"/>
<dbReference type="Proteomes" id="UP000184418">
    <property type="component" value="Unassembled WGS sequence"/>
</dbReference>
<feature type="transmembrane region" description="Helical" evidence="8">
    <location>
        <begin position="168"/>
        <end position="195"/>
    </location>
</feature>
<dbReference type="GO" id="GO:0016763">
    <property type="term" value="F:pentosyltransferase activity"/>
    <property type="evidence" value="ECO:0007669"/>
    <property type="project" value="TreeGrafter"/>
</dbReference>
<evidence type="ECO:0000256" key="4">
    <source>
        <dbReference type="ARBA" id="ARBA00022679"/>
    </source>
</evidence>
<accession>A0A1M6GFP8</accession>
<sequence>MLPALLLGGLALRLLFLWVGAALYYQGKSPFTNNDSHSFTQSFVNLLELGTYTFDPNTPDAAFGRLPGFPFFWGGHYLLFGKHYVYQAVAFTQILLDTAAIYLVYATTRAITQDIRAAWVSGLLYAGYPFIIVWLTISGSEALATFMTILVFWWLATQPSAPRSALAAGVLVGISFMVREYLGILILGAFFWVYATKGLSWHSVRLSVVVTAGFMMIYLGWPLRNYVGQHRFIPVKTLNAGYERYAEDVISARQWIYAWTTDSDPYLNGIAGRTPLPPLPAGVLADSAEARQLQALIRQAQQCGTGFYNWHHERRYALPTNCNAEVAAGFDALRSSYRRRFPVQYHTRVPLLNLQRAFFKSRLQREGSTGQLAALLFGYRSVLLLLGVAGAFLLRHRRATWPITFFFAFLYLFLCFLVRHLEIRYLLQADTVILCLAGVPLVKSWDWLRRQLAPSRA</sequence>
<dbReference type="PANTHER" id="PTHR33908:SF11">
    <property type="entry name" value="MEMBRANE PROTEIN"/>
    <property type="match status" value="1"/>
</dbReference>
<keyword evidence="5 8" id="KW-0812">Transmembrane</keyword>
<evidence type="ECO:0000256" key="5">
    <source>
        <dbReference type="ARBA" id="ARBA00022692"/>
    </source>
</evidence>
<gene>
    <name evidence="10" type="ORF">SAMN02745146_2243</name>
</gene>
<feature type="transmembrane region" description="Helical" evidence="8">
    <location>
        <begin position="201"/>
        <end position="221"/>
    </location>
</feature>
<name>A0A1M6GFP8_9BACT</name>
<evidence type="ECO:0000256" key="7">
    <source>
        <dbReference type="ARBA" id="ARBA00023136"/>
    </source>
</evidence>
<feature type="transmembrane region" description="Helical" evidence="8">
    <location>
        <begin position="143"/>
        <end position="161"/>
    </location>
</feature>